<dbReference type="AlphaFoldDB" id="A0A6G1HIB1"/>
<name>A0A6G1HIB1_9PEZI</name>
<evidence type="ECO:0000313" key="3">
    <source>
        <dbReference type="Proteomes" id="UP000799640"/>
    </source>
</evidence>
<proteinExistence type="predicted"/>
<accession>A0A6G1HIB1</accession>
<evidence type="ECO:0000313" key="2">
    <source>
        <dbReference type="EMBL" id="KAF2395634.1"/>
    </source>
</evidence>
<reference evidence="2" key="1">
    <citation type="journal article" date="2020" name="Stud. Mycol.">
        <title>101 Dothideomycetes genomes: a test case for predicting lifestyles and emergence of pathogens.</title>
        <authorList>
            <person name="Haridas S."/>
            <person name="Albert R."/>
            <person name="Binder M."/>
            <person name="Bloem J."/>
            <person name="Labutti K."/>
            <person name="Salamov A."/>
            <person name="Andreopoulos B."/>
            <person name="Baker S."/>
            <person name="Barry K."/>
            <person name="Bills G."/>
            <person name="Bluhm B."/>
            <person name="Cannon C."/>
            <person name="Castanera R."/>
            <person name="Culley D."/>
            <person name="Daum C."/>
            <person name="Ezra D."/>
            <person name="Gonzalez J."/>
            <person name="Henrissat B."/>
            <person name="Kuo A."/>
            <person name="Liang C."/>
            <person name="Lipzen A."/>
            <person name="Lutzoni F."/>
            <person name="Magnuson J."/>
            <person name="Mondo S."/>
            <person name="Nolan M."/>
            <person name="Ohm R."/>
            <person name="Pangilinan J."/>
            <person name="Park H.-J."/>
            <person name="Ramirez L."/>
            <person name="Alfaro M."/>
            <person name="Sun H."/>
            <person name="Tritt A."/>
            <person name="Yoshinaga Y."/>
            <person name="Zwiers L.-H."/>
            <person name="Turgeon B."/>
            <person name="Goodwin S."/>
            <person name="Spatafora J."/>
            <person name="Crous P."/>
            <person name="Grigoriev I."/>
        </authorList>
    </citation>
    <scope>NUCLEOTIDE SEQUENCE</scope>
    <source>
        <strain evidence="2">CBS 262.69</strain>
    </source>
</reference>
<sequence>MRTPNTVFTENRYHHEGLEQPTTSPEEASEPPSAPLPQHGGASLPQHGGAPLPQRGVPLANDGGDWEADTDPPAYPLPSGIPSHSASPNSARSHNQPPDGVPPDCSAEDDVIRVHMPQRLDCGPREAAEFRRSRRVRNLPSLSHAEPKARFSLMCGFLGTAMRALNNLEPFEMKSLAQAGQDYSWPKWKETMDVRRIPICYSLLIFARDCLPPLSCFIVSLARRHSCFIFPL</sequence>
<dbReference type="Proteomes" id="UP000799640">
    <property type="component" value="Unassembled WGS sequence"/>
</dbReference>
<dbReference type="EMBL" id="ML996712">
    <property type="protein sequence ID" value="KAF2395634.1"/>
    <property type="molecule type" value="Genomic_DNA"/>
</dbReference>
<evidence type="ECO:0000256" key="1">
    <source>
        <dbReference type="SAM" id="MobiDB-lite"/>
    </source>
</evidence>
<feature type="region of interest" description="Disordered" evidence="1">
    <location>
        <begin position="1"/>
        <end position="107"/>
    </location>
</feature>
<gene>
    <name evidence="2" type="ORF">EJ06DRAFT_265647</name>
</gene>
<protein>
    <submittedName>
        <fullName evidence="2">Uncharacterized protein</fullName>
    </submittedName>
</protein>
<organism evidence="2 3">
    <name type="scientific">Trichodelitschia bisporula</name>
    <dbReference type="NCBI Taxonomy" id="703511"/>
    <lineage>
        <taxon>Eukaryota</taxon>
        <taxon>Fungi</taxon>
        <taxon>Dikarya</taxon>
        <taxon>Ascomycota</taxon>
        <taxon>Pezizomycotina</taxon>
        <taxon>Dothideomycetes</taxon>
        <taxon>Dothideomycetes incertae sedis</taxon>
        <taxon>Phaeotrichales</taxon>
        <taxon>Phaeotrichaceae</taxon>
        <taxon>Trichodelitschia</taxon>
    </lineage>
</organism>
<feature type="compositionally biased region" description="Polar residues" evidence="1">
    <location>
        <begin position="82"/>
        <end position="96"/>
    </location>
</feature>
<keyword evidence="3" id="KW-1185">Reference proteome</keyword>